<organism evidence="8 9">
    <name type="scientific">Burkholderia gladioli</name>
    <name type="common">Pseudomonas marginata</name>
    <name type="synonym">Phytomonas marginata</name>
    <dbReference type="NCBI Taxonomy" id="28095"/>
    <lineage>
        <taxon>Bacteria</taxon>
        <taxon>Pseudomonadati</taxon>
        <taxon>Pseudomonadota</taxon>
        <taxon>Betaproteobacteria</taxon>
        <taxon>Burkholderiales</taxon>
        <taxon>Burkholderiaceae</taxon>
        <taxon>Burkholderia</taxon>
    </lineage>
</organism>
<evidence type="ECO:0000256" key="5">
    <source>
        <dbReference type="ARBA" id="ARBA00023049"/>
    </source>
</evidence>
<dbReference type="RefSeq" id="WP_098153017.1">
    <property type="nucleotide sequence ID" value="NZ_CADETB010000005.1"/>
</dbReference>
<comment type="similarity">
    <text evidence="6">Belongs to the peptidase M48 family.</text>
</comment>
<keyword evidence="4 6" id="KW-0862">Zinc</keyword>
<proteinExistence type="inferred from homology"/>
<dbReference type="EMBL" id="PDDY01000001">
    <property type="protein sequence ID" value="PEH43312.1"/>
    <property type="molecule type" value="Genomic_DNA"/>
</dbReference>
<evidence type="ECO:0000256" key="3">
    <source>
        <dbReference type="ARBA" id="ARBA00022801"/>
    </source>
</evidence>
<dbReference type="Pfam" id="PF01435">
    <property type="entry name" value="Peptidase_M48"/>
    <property type="match status" value="1"/>
</dbReference>
<evidence type="ECO:0000313" key="9">
    <source>
        <dbReference type="Proteomes" id="UP000220629"/>
    </source>
</evidence>
<protein>
    <recommendedName>
        <fullName evidence="7">Peptidase M48 domain-containing protein</fullName>
    </recommendedName>
</protein>
<dbReference type="AlphaFoldDB" id="A0A2A7SIF1"/>
<evidence type="ECO:0000259" key="7">
    <source>
        <dbReference type="Pfam" id="PF01435"/>
    </source>
</evidence>
<feature type="domain" description="Peptidase M48" evidence="7">
    <location>
        <begin position="65"/>
        <end position="172"/>
    </location>
</feature>
<dbReference type="GO" id="GO:0046872">
    <property type="term" value="F:metal ion binding"/>
    <property type="evidence" value="ECO:0007669"/>
    <property type="project" value="UniProtKB-KW"/>
</dbReference>
<dbReference type="GO" id="GO:0004222">
    <property type="term" value="F:metalloendopeptidase activity"/>
    <property type="evidence" value="ECO:0007669"/>
    <property type="project" value="InterPro"/>
</dbReference>
<dbReference type="InterPro" id="IPR001915">
    <property type="entry name" value="Peptidase_M48"/>
</dbReference>
<keyword evidence="2" id="KW-0479">Metal-binding</keyword>
<comment type="cofactor">
    <cofactor evidence="6">
        <name>Zn(2+)</name>
        <dbReference type="ChEBI" id="CHEBI:29105"/>
    </cofactor>
    <text evidence="6">Binds 1 zinc ion per subunit.</text>
</comment>
<accession>A0A2A7SIF1</accession>
<dbReference type="Proteomes" id="UP000220629">
    <property type="component" value="Unassembled WGS sequence"/>
</dbReference>
<keyword evidence="1 6" id="KW-0645">Protease</keyword>
<evidence type="ECO:0000313" key="8">
    <source>
        <dbReference type="EMBL" id="PEH43312.1"/>
    </source>
</evidence>
<evidence type="ECO:0000256" key="1">
    <source>
        <dbReference type="ARBA" id="ARBA00022670"/>
    </source>
</evidence>
<evidence type="ECO:0000256" key="4">
    <source>
        <dbReference type="ARBA" id="ARBA00022833"/>
    </source>
</evidence>
<keyword evidence="3 6" id="KW-0378">Hydrolase</keyword>
<comment type="caution">
    <text evidence="8">The sequence shown here is derived from an EMBL/GenBank/DDBJ whole genome shotgun (WGS) entry which is preliminary data.</text>
</comment>
<dbReference type="GO" id="GO:0006508">
    <property type="term" value="P:proteolysis"/>
    <property type="evidence" value="ECO:0007669"/>
    <property type="project" value="UniProtKB-KW"/>
</dbReference>
<reference evidence="9" key="1">
    <citation type="submission" date="2017-09" db="EMBL/GenBank/DDBJ databases">
        <title>FDA dAtabase for Regulatory Grade micrObial Sequences (FDA-ARGOS): Supporting development and validation of Infectious Disease Dx tests.</title>
        <authorList>
            <person name="Minogue T."/>
            <person name="Wolcott M."/>
            <person name="Wasieloski L."/>
            <person name="Aguilar W."/>
            <person name="Moore D."/>
            <person name="Tallon L."/>
            <person name="Sadzewicz L."/>
            <person name="Ott S."/>
            <person name="Zhao X."/>
            <person name="Nagaraj S."/>
            <person name="Vavikolanu K."/>
            <person name="Aluvathingal J."/>
            <person name="Nadendla S."/>
            <person name="Sichtig H."/>
        </authorList>
    </citation>
    <scope>NUCLEOTIDE SEQUENCE [LARGE SCALE GENOMIC DNA]</scope>
    <source>
        <strain evidence="9">FDAARGOS_390</strain>
    </source>
</reference>
<sequence length="423" mass="46939">MHTQLPVLREQVVKLANSSLQEYDIFVPGPGTAPELAKFDKAYEHIRVQTEQAFRYHRDQDRELVCALAHTPVSNAYAISCGTFDAVVVSTGLIESLHQYILNAQNAIFNMLPHEDLATDNFRDAFKTAFKGHVQDVLTALNRILYQTAMNYLLGHEFGHLARGHLIKGLSSSRSAVEEESVHGIRLMSSDTAGRTGGSKLDQAMEIDADVQGCRWATHQLATMRPVDPANQSHFREVFSWIQSDLARLNFIFAFCAQIAYVTLGARYITTERLLSDATHPPTGLRALVATDTQLLAALSHDPGQNEKIQHYVQEARRIVAVSALATVLLSRADDDARAEIQAKAILKSSTRATAKKAMNVLGLEAPTPQRRREMDIYLGELSLIIERALPALKNTARWEMSRTVPWTTIGIKTARQAATSAR</sequence>
<gene>
    <name evidence="8" type="ORF">CRM94_14800</name>
</gene>
<evidence type="ECO:0000256" key="6">
    <source>
        <dbReference type="RuleBase" id="RU003983"/>
    </source>
</evidence>
<keyword evidence="5 6" id="KW-0482">Metalloprotease</keyword>
<name>A0A2A7SIF1_BURGA</name>
<evidence type="ECO:0000256" key="2">
    <source>
        <dbReference type="ARBA" id="ARBA00022723"/>
    </source>
</evidence>